<protein>
    <recommendedName>
        <fullName evidence="3">Z1 domain-containing protein</fullName>
    </recommendedName>
</protein>
<dbReference type="EMBL" id="FTMA01000004">
    <property type="protein sequence ID" value="SIQ93084.1"/>
    <property type="molecule type" value="Genomic_DNA"/>
</dbReference>
<proteinExistence type="predicted"/>
<dbReference type="OrthoDB" id="1388980at2"/>
<dbReference type="AlphaFoldDB" id="A0A1N6WSK0"/>
<accession>A0A1N6WSK0</accession>
<gene>
    <name evidence="1" type="ORF">SAMN05421797_104205</name>
</gene>
<reference evidence="2" key="1">
    <citation type="submission" date="2017-01" db="EMBL/GenBank/DDBJ databases">
        <authorList>
            <person name="Varghese N."/>
            <person name="Submissions S."/>
        </authorList>
    </citation>
    <scope>NUCLEOTIDE SEQUENCE [LARGE SCALE GENOMIC DNA]</scope>
    <source>
        <strain evidence="2">DSM 15366</strain>
    </source>
</reference>
<evidence type="ECO:0000313" key="2">
    <source>
        <dbReference type="Proteomes" id="UP000186953"/>
    </source>
</evidence>
<name>A0A1N6WSK0_9FLAO</name>
<evidence type="ECO:0008006" key="3">
    <source>
        <dbReference type="Google" id="ProtNLM"/>
    </source>
</evidence>
<evidence type="ECO:0000313" key="1">
    <source>
        <dbReference type="EMBL" id="SIQ93084.1"/>
    </source>
</evidence>
<keyword evidence="2" id="KW-1185">Reference proteome</keyword>
<dbReference type="RefSeq" id="WP_076548859.1">
    <property type="nucleotide sequence ID" value="NZ_FTMA01000004.1"/>
</dbReference>
<organism evidence="1 2">
    <name type="scientific">Maribacter ulvicola</name>
    <dbReference type="NCBI Taxonomy" id="228959"/>
    <lineage>
        <taxon>Bacteria</taxon>
        <taxon>Pseudomonadati</taxon>
        <taxon>Bacteroidota</taxon>
        <taxon>Flavobacteriia</taxon>
        <taxon>Flavobacteriales</taxon>
        <taxon>Flavobacteriaceae</taxon>
        <taxon>Maribacter</taxon>
    </lineage>
</organism>
<sequence>MTAYQNHWDAEIEILLNQLDAPNSLTENIADTIHNSKRTGIFPNQIINALRIGLSLKEGNQNMAFVASMQSGKSGTVYFLCNYVLPAIGLVNKYESILFVTSMRDTDLYDQNCRVLHKEYYDASTGEINPSNIKVMKMSDFFNHPNPHKVVNEFDVQLIVRDEDQYGCGEESSFQMAFFSELRRRMPDIKLLAVSATPYDILDAQYTGTADVDVIVGVRPPEYYGISEMLEDGLIEDLPESFKPLQSQELDGDKVYNAHPKVLSLMNHLCGFDSGLGIIRESSTTRALELRNLLKKDFKRQCEVIAIGSNSSCDFGINEGIKEISSLIMKRGKRVVLIIVQALTAGKDLGLLKEKIRFGIEPRDRQLANGAQGITGRFCGYHKNRDFKLLASLPLLRHYAQFEQDWEIFADEVWRNELYNNNVKGLSTHTKFVKTLSEGMFTPIVSIEELSYSQLIADGGREKLSFIDDDAYDRLLAYFETTFYEVSTKGTRFKQKGITVRIASSYNQSSNRVYRNWDCNLNNDFGSVFFKKNPYEYGILISNYPESDERNASGFTGIKILRSGIGEWRSQETNVQNNSMYGGDSDAA</sequence>
<dbReference type="Proteomes" id="UP000186953">
    <property type="component" value="Unassembled WGS sequence"/>
</dbReference>